<dbReference type="GO" id="GO:0016811">
    <property type="term" value="F:hydrolase activity, acting on carbon-nitrogen (but not peptide) bonds, in linear amides"/>
    <property type="evidence" value="ECO:0007669"/>
    <property type="project" value="InterPro"/>
</dbReference>
<dbReference type="SUPFAM" id="SSF141130">
    <property type="entry name" value="Acetamidase/Formamidase-like"/>
    <property type="match status" value="1"/>
</dbReference>
<dbReference type="InterPro" id="IPR054833">
    <property type="entry name" value="FormamaseFmdA"/>
</dbReference>
<accession>A0A2S5BJA2</accession>
<evidence type="ECO:0008006" key="3">
    <source>
        <dbReference type="Google" id="ProtNLM"/>
    </source>
</evidence>
<dbReference type="STRING" id="741276.A0A2S5BJA2"/>
<evidence type="ECO:0000313" key="1">
    <source>
        <dbReference type="EMBL" id="POY76836.1"/>
    </source>
</evidence>
<reference evidence="1 2" key="1">
    <citation type="journal article" date="2018" name="Front. Microbiol.">
        <title>Prospects for Fungal Bioremediation of Acidic Radioactive Waste Sites: Characterization and Genome Sequence of Rhodotorula taiwanensis MD1149.</title>
        <authorList>
            <person name="Tkavc R."/>
            <person name="Matrosova V.Y."/>
            <person name="Grichenko O.E."/>
            <person name="Gostincar C."/>
            <person name="Volpe R.P."/>
            <person name="Klimenkova P."/>
            <person name="Gaidamakova E.K."/>
            <person name="Zhou C.E."/>
            <person name="Stewart B.J."/>
            <person name="Lyman M.G."/>
            <person name="Malfatti S.A."/>
            <person name="Rubinfeld B."/>
            <person name="Courtot M."/>
            <person name="Singh J."/>
            <person name="Dalgard C.L."/>
            <person name="Hamilton T."/>
            <person name="Frey K.G."/>
            <person name="Gunde-Cimerman N."/>
            <person name="Dugan L."/>
            <person name="Daly M.J."/>
        </authorList>
    </citation>
    <scope>NUCLEOTIDE SEQUENCE [LARGE SCALE GENOMIC DNA]</scope>
    <source>
        <strain evidence="1 2">MD1149</strain>
    </source>
</reference>
<name>A0A2S5BJA2_9BASI</name>
<dbReference type="Gene3D" id="2.60.120.580">
    <property type="entry name" value="Acetamidase/Formamidase-like domains"/>
    <property type="match status" value="1"/>
</dbReference>
<dbReference type="Pfam" id="PF03069">
    <property type="entry name" value="FmdA_AmdA"/>
    <property type="match status" value="1"/>
</dbReference>
<proteinExistence type="predicted"/>
<sequence length="440" mass="47764">MSSAPMLVTVDPLKPAAEQAGLMNRWHPDIPAFATVKQGQMFRIGCHEWTGGQIKNSDDSDDVANVDLTRIHYLSGPIGVEGAEPGDAVCVEILNIEHYDSMPWGYTGVFEKEDGGLFASRFNTKAAKAIWDFHGRFTESRHIPGVKFAGITHPGIIGSMCSQELLDDWNKREQELIDKHPGASPAVALAPEPKNAYVGQDLPKEVMDKIAREGARTVPGREHGGNCDIKNLSIGSRVWLPVYVPGANIAVGDLHFSQGDLELSFCGAIEMAGVITLRCSVVKDGMKKLCMNQPIFQPSPIDPNYTDQLVFEGLSVDLHDASGKTIQGSMDATLAAKQAALNTMEYLCNLGYTAEQVHLLLSAAPIDVHLAALVDVPNACATLALPTKIFDRDITPNGMGPDGFEKRDYGQAAIRSDGQRAVDIFAEKRERQEKASKAKQ</sequence>
<dbReference type="EMBL" id="PJQD01000001">
    <property type="protein sequence ID" value="POY76836.1"/>
    <property type="molecule type" value="Genomic_DNA"/>
</dbReference>
<keyword evidence="2" id="KW-1185">Reference proteome</keyword>
<comment type="caution">
    <text evidence="1">The sequence shown here is derived from an EMBL/GenBank/DDBJ whole genome shotgun (WGS) entry which is preliminary data.</text>
</comment>
<dbReference type="Proteomes" id="UP000237144">
    <property type="component" value="Unassembled WGS sequence"/>
</dbReference>
<dbReference type="NCBIfam" id="NF045496">
    <property type="entry name" value="FormamaseFmdA"/>
    <property type="match status" value="1"/>
</dbReference>
<protein>
    <recommendedName>
        <fullName evidence="3">Formamidase</fullName>
    </recommendedName>
</protein>
<dbReference type="InterPro" id="IPR004304">
    <property type="entry name" value="FmdA_AmdA"/>
</dbReference>
<gene>
    <name evidence="1" type="ORF">BMF94_0088</name>
</gene>
<evidence type="ECO:0000313" key="2">
    <source>
        <dbReference type="Proteomes" id="UP000237144"/>
    </source>
</evidence>
<dbReference type="PANTHER" id="PTHR31891:SF1">
    <property type="entry name" value="FORMAMIDASE C869.04-RELATED"/>
    <property type="match status" value="1"/>
</dbReference>
<dbReference type="AlphaFoldDB" id="A0A2S5BJA2"/>
<dbReference type="PANTHER" id="PTHR31891">
    <property type="entry name" value="FORMAMIDASE C869.04-RELATED"/>
    <property type="match status" value="1"/>
</dbReference>
<organism evidence="1 2">
    <name type="scientific">Rhodotorula taiwanensis</name>
    <dbReference type="NCBI Taxonomy" id="741276"/>
    <lineage>
        <taxon>Eukaryota</taxon>
        <taxon>Fungi</taxon>
        <taxon>Dikarya</taxon>
        <taxon>Basidiomycota</taxon>
        <taxon>Pucciniomycotina</taxon>
        <taxon>Microbotryomycetes</taxon>
        <taxon>Sporidiobolales</taxon>
        <taxon>Sporidiobolaceae</taxon>
        <taxon>Rhodotorula</taxon>
    </lineage>
</organism>
<dbReference type="OrthoDB" id="9975579at2759"/>